<evidence type="ECO:0000256" key="2">
    <source>
        <dbReference type="ARBA" id="ARBA00010071"/>
    </source>
</evidence>
<dbReference type="InParanoid" id="A0A5F4W9P8"/>
<dbReference type="Bgee" id="ENSCJAG00000069442">
    <property type="expression patterns" value="Expressed in ovary and 1 other cell type or tissue"/>
</dbReference>
<dbReference type="Proteomes" id="UP000008225">
    <property type="component" value="Chromosome 11"/>
</dbReference>
<comment type="similarity">
    <text evidence="2">Belongs to the PLAC1 family.</text>
</comment>
<dbReference type="RefSeq" id="XP_054096914.1">
    <property type="nucleotide sequence ID" value="XM_054240939.1"/>
</dbReference>
<dbReference type="AlphaFoldDB" id="A0A5F4W9P8"/>
<protein>
    <submittedName>
        <fullName evidence="6">Oocyte secreted protein family member 4A</fullName>
    </submittedName>
</protein>
<evidence type="ECO:0000256" key="1">
    <source>
        <dbReference type="ARBA" id="ARBA00004613"/>
    </source>
</evidence>
<reference evidence="6" key="1">
    <citation type="submission" date="2009-03" db="EMBL/GenBank/DDBJ databases">
        <authorList>
            <person name="Warren W."/>
            <person name="Ye L."/>
            <person name="Minx P."/>
            <person name="Worley K."/>
            <person name="Gibbs R."/>
            <person name="Wilson R.K."/>
        </authorList>
    </citation>
    <scope>NUCLEOTIDE SEQUENCE [LARGE SCALE GENOMIC DNA]</scope>
</reference>
<evidence type="ECO:0000256" key="5">
    <source>
        <dbReference type="SAM" id="SignalP"/>
    </source>
</evidence>
<organism evidence="6 7">
    <name type="scientific">Callithrix jacchus</name>
    <name type="common">White-tufted-ear marmoset</name>
    <name type="synonym">Simia Jacchus</name>
    <dbReference type="NCBI Taxonomy" id="9483"/>
    <lineage>
        <taxon>Eukaryota</taxon>
        <taxon>Metazoa</taxon>
        <taxon>Chordata</taxon>
        <taxon>Craniata</taxon>
        <taxon>Vertebrata</taxon>
        <taxon>Euteleostomi</taxon>
        <taxon>Mammalia</taxon>
        <taxon>Eutheria</taxon>
        <taxon>Euarchontoglires</taxon>
        <taxon>Primates</taxon>
        <taxon>Haplorrhini</taxon>
        <taxon>Platyrrhini</taxon>
        <taxon>Cebidae</taxon>
        <taxon>Callitrichinae</taxon>
        <taxon>Callithrix</taxon>
        <taxon>Callithrix</taxon>
    </lineage>
</organism>
<dbReference type="GeneTree" id="ENSGT00960000193304"/>
<evidence type="ECO:0000313" key="6">
    <source>
        <dbReference type="Ensembl" id="ENSCJAP00000074413.1"/>
    </source>
</evidence>
<dbReference type="InterPro" id="IPR033222">
    <property type="entry name" value="PLAC1_fam"/>
</dbReference>
<dbReference type="PANTHER" id="PTHR14380:SF11">
    <property type="entry name" value="OOCYTE-SECRETED PROTEIN 4A"/>
    <property type="match status" value="1"/>
</dbReference>
<reference evidence="6" key="3">
    <citation type="submission" date="2025-09" db="UniProtKB">
        <authorList>
            <consortium name="Ensembl"/>
        </authorList>
    </citation>
    <scope>IDENTIFICATION</scope>
</reference>
<name>A0A5F4W9P8_CALJA</name>
<evidence type="ECO:0000256" key="4">
    <source>
        <dbReference type="ARBA" id="ARBA00022729"/>
    </source>
</evidence>
<gene>
    <name evidence="6" type="primary">OOSP4A</name>
</gene>
<evidence type="ECO:0000256" key="3">
    <source>
        <dbReference type="ARBA" id="ARBA00022525"/>
    </source>
</evidence>
<feature type="signal peptide" evidence="5">
    <location>
        <begin position="1"/>
        <end position="19"/>
    </location>
</feature>
<dbReference type="CTD" id="112577462"/>
<dbReference type="OrthoDB" id="9535490at2759"/>
<keyword evidence="7" id="KW-1185">Reference proteome</keyword>
<sequence>MKLSFMLGELLMLFELIHGLQDVAVTCTESWLQVKFRQRPLINDLQPLQHELFLGNGCPVNLVEPDFFVFLYLLTFCGIVVTEQPVGILIESAIVYNSANFEFDVHIPVSCYIQRRFPIFFMVRRRENNRRECRRPVGQHRSLSREIKDLGIHPRASYANSIPLLSYIMLSLPKCKNQAMHSG</sequence>
<dbReference type="KEGG" id="cjc:128928994"/>
<dbReference type="GeneID" id="128928994"/>
<comment type="subcellular location">
    <subcellularLocation>
        <location evidence="1">Secreted</location>
    </subcellularLocation>
</comment>
<dbReference type="Gene3D" id="2.60.40.3210">
    <property type="entry name" value="Zona pellucida, ZP-N domain"/>
    <property type="match status" value="1"/>
</dbReference>
<feature type="chain" id="PRO_5023874204" evidence="5">
    <location>
        <begin position="20"/>
        <end position="183"/>
    </location>
</feature>
<dbReference type="PANTHER" id="PTHR14380">
    <property type="entry name" value="PLACENTA-SPECIFIC PROTEIN 1"/>
    <property type="match status" value="1"/>
</dbReference>
<keyword evidence="3" id="KW-0964">Secreted</keyword>
<accession>A0A5F4W9P8</accession>
<reference evidence="6" key="2">
    <citation type="submission" date="2025-08" db="UniProtKB">
        <authorList>
            <consortium name="Ensembl"/>
        </authorList>
    </citation>
    <scope>IDENTIFICATION</scope>
</reference>
<proteinExistence type="inferred from homology"/>
<dbReference type="GO" id="GO:0005576">
    <property type="term" value="C:extracellular region"/>
    <property type="evidence" value="ECO:0007669"/>
    <property type="project" value="UniProtKB-SubCell"/>
</dbReference>
<keyword evidence="4 5" id="KW-0732">Signal</keyword>
<dbReference type="OMA" id="QDLSITC"/>
<dbReference type="Ensembl" id="ENSCJAT00000098472.2">
    <property type="protein sequence ID" value="ENSCJAP00000074413.1"/>
    <property type="gene ID" value="ENSCJAG00000069442.2"/>
</dbReference>
<evidence type="ECO:0000313" key="7">
    <source>
        <dbReference type="Proteomes" id="UP000008225"/>
    </source>
</evidence>